<dbReference type="EMBL" id="LAZR01067508">
    <property type="protein sequence ID" value="KKK51439.1"/>
    <property type="molecule type" value="Genomic_DNA"/>
</dbReference>
<dbReference type="AlphaFoldDB" id="A0A0F8YBE7"/>
<gene>
    <name evidence="1" type="ORF">LCGC14_3114960</name>
</gene>
<accession>A0A0F8YBE7</accession>
<proteinExistence type="predicted"/>
<organism evidence="1">
    <name type="scientific">marine sediment metagenome</name>
    <dbReference type="NCBI Taxonomy" id="412755"/>
    <lineage>
        <taxon>unclassified sequences</taxon>
        <taxon>metagenomes</taxon>
        <taxon>ecological metagenomes</taxon>
    </lineage>
</organism>
<evidence type="ECO:0000313" key="1">
    <source>
        <dbReference type="EMBL" id="KKK51439.1"/>
    </source>
</evidence>
<reference evidence="1" key="1">
    <citation type="journal article" date="2015" name="Nature">
        <title>Complex archaea that bridge the gap between prokaryotes and eukaryotes.</title>
        <authorList>
            <person name="Spang A."/>
            <person name="Saw J.H."/>
            <person name="Jorgensen S.L."/>
            <person name="Zaremba-Niedzwiedzka K."/>
            <person name="Martijn J."/>
            <person name="Lind A.E."/>
            <person name="van Eijk R."/>
            <person name="Schleper C."/>
            <person name="Guy L."/>
            <person name="Ettema T.J."/>
        </authorList>
    </citation>
    <scope>NUCLEOTIDE SEQUENCE</scope>
</reference>
<comment type="caution">
    <text evidence="1">The sequence shown here is derived from an EMBL/GenBank/DDBJ whole genome shotgun (WGS) entry which is preliminary data.</text>
</comment>
<protein>
    <submittedName>
        <fullName evidence="1">Uncharacterized protein</fullName>
    </submittedName>
</protein>
<name>A0A0F8YBE7_9ZZZZ</name>
<sequence>MITQYQCPYCYREFSDYDDAYDCAVECASIDEVIQISICDYCKKTSNKVDEIEECIKK</sequence>